<proteinExistence type="inferred from homology"/>
<dbReference type="InterPro" id="IPR028081">
    <property type="entry name" value="Leu-bd"/>
</dbReference>
<dbReference type="InterPro" id="IPR028082">
    <property type="entry name" value="Peripla_BP_I"/>
</dbReference>
<sequence>MITHLIQALVLTLAITCALGAHALEPINIGTTQSLTGHYSEQGTEQLRGLQMWAADVNARGALLGRTVEIIYYDDGSRDAGTVAGFEKLLDVDKADLLVGPYSSSLTLKASLVAEAHNTPMVSTAASAEEIWNRGLKNIFGADTPADDYLEGISIAADAGAKTVAVVYAETEFGREVAESMRNGDGDHDSERVIFYEGYAPDERDFTALSERIKQADADLILGVSYVSDSIALARDLRKAGATPDMLAFTIGPGLREFGDELGDEAEGIVGVVQWLRSSRQPGAEDFAYRYNQRYGSNPGVYAVIGYSAGEILEAAVRLAGTVEHNAVREQLRSMYIHALIGSYHVDKTGRQIGRRNLVLQWQDGRRRLIAPESVAEQPLIYPLP</sequence>
<evidence type="ECO:0000259" key="4">
    <source>
        <dbReference type="Pfam" id="PF13458"/>
    </source>
</evidence>
<protein>
    <recommendedName>
        <fullName evidence="4">Leucine-binding protein domain-containing protein</fullName>
    </recommendedName>
</protein>
<organism evidence="5 6">
    <name type="scientific">Candidatus Marimicrobium litorale</name>
    <dbReference type="NCBI Taxonomy" id="2518991"/>
    <lineage>
        <taxon>Bacteria</taxon>
        <taxon>Pseudomonadati</taxon>
        <taxon>Pseudomonadota</taxon>
        <taxon>Gammaproteobacteria</taxon>
        <taxon>Cellvibrionales</taxon>
        <taxon>Halieaceae</taxon>
        <taxon>Marimicrobium</taxon>
    </lineage>
</organism>
<dbReference type="RefSeq" id="WP_279248570.1">
    <property type="nucleotide sequence ID" value="NZ_SHNO01000001.1"/>
</dbReference>
<dbReference type="Pfam" id="PF13458">
    <property type="entry name" value="Peripla_BP_6"/>
    <property type="match status" value="1"/>
</dbReference>
<dbReference type="InterPro" id="IPR051010">
    <property type="entry name" value="BCAA_transport"/>
</dbReference>
<evidence type="ECO:0000256" key="2">
    <source>
        <dbReference type="ARBA" id="ARBA00022729"/>
    </source>
</evidence>
<evidence type="ECO:0000313" key="5">
    <source>
        <dbReference type="EMBL" id="MCX2976829.1"/>
    </source>
</evidence>
<dbReference type="PANTHER" id="PTHR30483:SF37">
    <property type="entry name" value="ABC TRANSPORTER SUBSTRATE-BINDING PROTEIN"/>
    <property type="match status" value="1"/>
</dbReference>
<feature type="chain" id="PRO_5047294376" description="Leucine-binding protein domain-containing protein" evidence="3">
    <location>
        <begin position="24"/>
        <end position="385"/>
    </location>
</feature>
<feature type="domain" description="Leucine-binding protein" evidence="4">
    <location>
        <begin position="26"/>
        <end position="365"/>
    </location>
</feature>
<comment type="caution">
    <text evidence="5">The sequence shown here is derived from an EMBL/GenBank/DDBJ whole genome shotgun (WGS) entry which is preliminary data.</text>
</comment>
<dbReference type="Gene3D" id="3.40.50.2300">
    <property type="match status" value="2"/>
</dbReference>
<keyword evidence="6" id="KW-1185">Reference proteome</keyword>
<feature type="signal peptide" evidence="3">
    <location>
        <begin position="1"/>
        <end position="23"/>
    </location>
</feature>
<accession>A0ABT3T5S5</accession>
<reference evidence="5" key="1">
    <citation type="submission" date="2019-02" db="EMBL/GenBank/DDBJ databases">
        <authorList>
            <person name="Li S.-H."/>
        </authorList>
    </citation>
    <scope>NUCLEOTIDE SEQUENCE</scope>
    <source>
        <strain evidence="5">IMCC11814</strain>
    </source>
</reference>
<evidence type="ECO:0000256" key="1">
    <source>
        <dbReference type="ARBA" id="ARBA00010062"/>
    </source>
</evidence>
<dbReference type="CDD" id="cd06338">
    <property type="entry name" value="PBP1_ABC_ligand_binding-like"/>
    <property type="match status" value="1"/>
</dbReference>
<evidence type="ECO:0000256" key="3">
    <source>
        <dbReference type="SAM" id="SignalP"/>
    </source>
</evidence>
<gene>
    <name evidence="5" type="ORF">EYC82_05620</name>
</gene>
<comment type="similarity">
    <text evidence="1">Belongs to the leucine-binding protein family.</text>
</comment>
<evidence type="ECO:0000313" key="6">
    <source>
        <dbReference type="Proteomes" id="UP001143304"/>
    </source>
</evidence>
<dbReference type="PANTHER" id="PTHR30483">
    <property type="entry name" value="LEUCINE-SPECIFIC-BINDING PROTEIN"/>
    <property type="match status" value="1"/>
</dbReference>
<dbReference type="SUPFAM" id="SSF53822">
    <property type="entry name" value="Periplasmic binding protein-like I"/>
    <property type="match status" value="1"/>
</dbReference>
<dbReference type="Proteomes" id="UP001143304">
    <property type="component" value="Unassembled WGS sequence"/>
</dbReference>
<keyword evidence="2 3" id="KW-0732">Signal</keyword>
<name>A0ABT3T5S5_9GAMM</name>
<dbReference type="EMBL" id="SHNO01000001">
    <property type="protein sequence ID" value="MCX2976829.1"/>
    <property type="molecule type" value="Genomic_DNA"/>
</dbReference>